<reference evidence="1" key="1">
    <citation type="submission" date="2009-08" db="EMBL/GenBank/DDBJ databases">
        <authorList>
            <person name="Cheung F."/>
            <person name="Xiao Y."/>
            <person name="Chan A."/>
            <person name="Moskal W."/>
            <person name="Town C.D."/>
        </authorList>
    </citation>
    <scope>NUCLEOTIDE SEQUENCE</scope>
</reference>
<organism evidence="1">
    <name type="scientific">Glycine max</name>
    <name type="common">Soybean</name>
    <name type="synonym">Glycine hispida</name>
    <dbReference type="NCBI Taxonomy" id="3847"/>
    <lineage>
        <taxon>Eukaryota</taxon>
        <taxon>Viridiplantae</taxon>
        <taxon>Streptophyta</taxon>
        <taxon>Embryophyta</taxon>
        <taxon>Tracheophyta</taxon>
        <taxon>Spermatophyta</taxon>
        <taxon>Magnoliopsida</taxon>
        <taxon>eudicotyledons</taxon>
        <taxon>Gunneridae</taxon>
        <taxon>Pentapetalae</taxon>
        <taxon>rosids</taxon>
        <taxon>fabids</taxon>
        <taxon>Fabales</taxon>
        <taxon>Fabaceae</taxon>
        <taxon>Papilionoideae</taxon>
        <taxon>50 kb inversion clade</taxon>
        <taxon>NPAAA clade</taxon>
        <taxon>indigoferoid/millettioid clade</taxon>
        <taxon>Phaseoleae</taxon>
        <taxon>Glycine</taxon>
        <taxon>Glycine subgen. Soja</taxon>
    </lineage>
</organism>
<sequence length="100" mass="11917">MHPFQDTVQMKRMIAYTPNQRAVVSRKFTVRTTSIKGHPTNPTRFVLCIPSPRSNSMPLQDLHFHLRFRAQQQQKLRMEIEGRVYVSANWRRRFEMGKES</sequence>
<proteinExistence type="evidence at transcript level"/>
<dbReference type="AlphaFoldDB" id="C6T560"/>
<evidence type="ECO:0000313" key="1">
    <source>
        <dbReference type="EMBL" id="ACU16852.1"/>
    </source>
</evidence>
<accession>C6T560</accession>
<dbReference type="EMBL" id="BT092572">
    <property type="protein sequence ID" value="ACU16852.1"/>
    <property type="molecule type" value="mRNA"/>
</dbReference>
<protein>
    <submittedName>
        <fullName evidence="1">Uncharacterized protein</fullName>
    </submittedName>
</protein>
<name>C6T560_SOYBN</name>
<feature type="non-terminal residue" evidence="1">
    <location>
        <position position="100"/>
    </location>
</feature>